<proteinExistence type="predicted"/>
<accession>A0A1I1DJ39</accession>
<dbReference type="Pfam" id="PF10988">
    <property type="entry name" value="DUF2807"/>
    <property type="match status" value="1"/>
</dbReference>
<dbReference type="OrthoDB" id="1466971at2"/>
<protein>
    <submittedName>
        <fullName evidence="2">Putative auto-transporter adhesin, head GIN domain</fullName>
    </submittedName>
</protein>
<dbReference type="Proteomes" id="UP000199514">
    <property type="component" value="Unassembled WGS sequence"/>
</dbReference>
<reference evidence="2 3" key="1">
    <citation type="submission" date="2016-10" db="EMBL/GenBank/DDBJ databases">
        <authorList>
            <person name="de Groot N.N."/>
        </authorList>
    </citation>
    <scope>NUCLEOTIDE SEQUENCE [LARGE SCALE GENOMIC DNA]</scope>
    <source>
        <strain evidence="2 3">DSM 6793</strain>
    </source>
</reference>
<gene>
    <name evidence="2" type="ORF">SAMN05421780_101258</name>
</gene>
<feature type="domain" description="Putative auto-transporter adhesin head GIN" evidence="1">
    <location>
        <begin position="39"/>
        <end position="223"/>
    </location>
</feature>
<dbReference type="InterPro" id="IPR021255">
    <property type="entry name" value="DUF2807"/>
</dbReference>
<dbReference type="STRING" id="927664.SAMN05421780_101258"/>
<sequence length="239" mass="26858">MKKWFWLAAFALATCSNPDAPDCLKSTGHTKQISREVADFQRIVIDDNIDLYVTADTAVSLRLEGGENLLPSIKTDVNNGTLYIANHNKCNWVRTYKRKLKVFLHVKNLYEITQKGFGNIMFTNQLKTDNFTLNIYGVSEVDANINAQNFYTDINSLGTLRLSGQSNYAKFSLDKTPKLHTENFVVKSAYVHQGAETNITINCSDKLEGQILSTGNIFYKHNPVLAIVRKGEGQAIKID</sequence>
<evidence type="ECO:0000259" key="1">
    <source>
        <dbReference type="Pfam" id="PF10988"/>
    </source>
</evidence>
<organism evidence="2 3">
    <name type="scientific">Flexibacter flexilis DSM 6793</name>
    <dbReference type="NCBI Taxonomy" id="927664"/>
    <lineage>
        <taxon>Bacteria</taxon>
        <taxon>Pseudomonadati</taxon>
        <taxon>Bacteroidota</taxon>
        <taxon>Cytophagia</taxon>
        <taxon>Cytophagales</taxon>
        <taxon>Flexibacteraceae</taxon>
        <taxon>Flexibacter</taxon>
    </lineage>
</organism>
<name>A0A1I1DJ39_9BACT</name>
<dbReference type="Gene3D" id="2.160.20.120">
    <property type="match status" value="1"/>
</dbReference>
<keyword evidence="3" id="KW-1185">Reference proteome</keyword>
<evidence type="ECO:0000313" key="3">
    <source>
        <dbReference type="Proteomes" id="UP000199514"/>
    </source>
</evidence>
<dbReference type="RefSeq" id="WP_091506028.1">
    <property type="nucleotide sequence ID" value="NZ_FOLE01000001.1"/>
</dbReference>
<evidence type="ECO:0000313" key="2">
    <source>
        <dbReference type="EMBL" id="SFB74941.1"/>
    </source>
</evidence>
<dbReference type="EMBL" id="FOLE01000001">
    <property type="protein sequence ID" value="SFB74941.1"/>
    <property type="molecule type" value="Genomic_DNA"/>
</dbReference>
<dbReference type="AlphaFoldDB" id="A0A1I1DJ39"/>